<keyword evidence="6 8" id="KW-0732">Signal</keyword>
<evidence type="ECO:0000256" key="3">
    <source>
        <dbReference type="ARBA" id="ARBA00005695"/>
    </source>
</evidence>
<dbReference type="RefSeq" id="WP_111739604.1">
    <property type="nucleotide sequence ID" value="NZ_LR698987.1"/>
</dbReference>
<dbReference type="AlphaFoldDB" id="A0A2X4UDU0"/>
<dbReference type="Gene3D" id="3.90.76.10">
    <property type="entry name" value="Dipeptide-binding Protein, Domain 1"/>
    <property type="match status" value="1"/>
</dbReference>
<protein>
    <recommendedName>
        <fullName evidence="4">Glutathione-binding protein GsiB</fullName>
    </recommendedName>
</protein>
<dbReference type="PANTHER" id="PTHR30290">
    <property type="entry name" value="PERIPLASMIC BINDING COMPONENT OF ABC TRANSPORTER"/>
    <property type="match status" value="1"/>
</dbReference>
<keyword evidence="5" id="KW-0813">Transport</keyword>
<evidence type="ECO:0000256" key="5">
    <source>
        <dbReference type="ARBA" id="ARBA00022448"/>
    </source>
</evidence>
<dbReference type="GO" id="GO:0043190">
    <property type="term" value="C:ATP-binding cassette (ABC) transporter complex"/>
    <property type="evidence" value="ECO:0007669"/>
    <property type="project" value="InterPro"/>
</dbReference>
<accession>A0A2X4UDU0</accession>
<feature type="domain" description="Solute-binding protein family 5" evidence="9">
    <location>
        <begin position="74"/>
        <end position="432"/>
    </location>
</feature>
<name>A0A2X4UDU0_9GAMM</name>
<dbReference type="OrthoDB" id="9801912at2"/>
<reference evidence="10 11" key="1">
    <citation type="submission" date="2018-06" db="EMBL/GenBank/DDBJ databases">
        <authorList>
            <consortium name="Pathogen Informatics"/>
            <person name="Doyle S."/>
        </authorList>
    </citation>
    <scope>NUCLEOTIDE SEQUENCE [LARGE SCALE GENOMIC DNA]</scope>
    <source>
        <strain evidence="10 11">NCTC12151</strain>
    </source>
</reference>
<evidence type="ECO:0000256" key="8">
    <source>
        <dbReference type="SAM" id="SignalP"/>
    </source>
</evidence>
<comment type="similarity">
    <text evidence="3">Belongs to the bacterial solute-binding protein 5 family.</text>
</comment>
<dbReference type="EMBL" id="LS483470">
    <property type="protein sequence ID" value="SQI37213.1"/>
    <property type="molecule type" value="Genomic_DNA"/>
</dbReference>
<gene>
    <name evidence="10" type="primary">gsiB</name>
    <name evidence="10" type="ORF">NCTC12151_01050</name>
</gene>
<evidence type="ECO:0000313" key="11">
    <source>
        <dbReference type="Proteomes" id="UP000249005"/>
    </source>
</evidence>
<dbReference type="PIRSF" id="PIRSF002741">
    <property type="entry name" value="MppA"/>
    <property type="match status" value="1"/>
</dbReference>
<sequence>MSIVSLPKRTLLAASLIAMAGFSASPAFAAKDVVVAVYSNFTTLDPYDANDTLSQAISKSFYQGLFGFDKDAKLINVLAESYTTSEDGLTYTFKLRQGVKFHDGTDFNAEAVKAVFDRVTNPDNHLKRYNMFKRIAKTEVVDPYTVKITLDAPYSAFINSLAHPSAIMISPAALKKYGKEIAFHPVGTGPFQFEEWNATDYMKVKKFDGYWKQGLPKVDTITWRPVVENNTRAAMMQTGEAHFAYTIPFEQAKLLEKNDKLVMVSSPSIIQRYVSLNVLQKPFDDVRVRQALNYAVNKQALAKVAFAGYAMPAEGVVPKGVDFAISYNAWPYDPAKAKALLKEAGYPDGFSTTLWANGNNTTAQKVIQFVQQQLGQVGVKVQIEAMEPGQRVAKVESVPTPDKAGVRMYYAGWSSSTMESDFALTPLLSKASWPPKMFNTAYYSNEKVDNALIEALKTTNRDEKAKLYKEVQDQVWADAPWIFLTTDQLLYVHSKALSGMYITLDGSFNFDDVDLKQ</sequence>
<dbReference type="PANTHER" id="PTHR30290:SF32">
    <property type="entry name" value="GLUTATHIONE-BINDING PROTEIN GSIB"/>
    <property type="match status" value="1"/>
</dbReference>
<comment type="subcellular location">
    <subcellularLocation>
        <location evidence="2">Periplasm</location>
    </subcellularLocation>
</comment>
<dbReference type="NCBIfam" id="NF011942">
    <property type="entry name" value="PRK15413.1"/>
    <property type="match status" value="1"/>
</dbReference>
<feature type="chain" id="PRO_5016149425" description="Glutathione-binding protein GsiB" evidence="8">
    <location>
        <begin position="30"/>
        <end position="517"/>
    </location>
</feature>
<dbReference type="GO" id="GO:0042938">
    <property type="term" value="P:dipeptide transport"/>
    <property type="evidence" value="ECO:0007669"/>
    <property type="project" value="TreeGrafter"/>
</dbReference>
<dbReference type="SUPFAM" id="SSF53850">
    <property type="entry name" value="Periplasmic binding protein-like II"/>
    <property type="match status" value="1"/>
</dbReference>
<dbReference type="InterPro" id="IPR030678">
    <property type="entry name" value="Peptide/Ni-bd"/>
</dbReference>
<organism evidence="10 11">
    <name type="scientific">Leminorella richardii</name>
    <dbReference type="NCBI Taxonomy" id="158841"/>
    <lineage>
        <taxon>Bacteria</taxon>
        <taxon>Pseudomonadati</taxon>
        <taxon>Pseudomonadota</taxon>
        <taxon>Gammaproteobacteria</taxon>
        <taxon>Enterobacterales</taxon>
        <taxon>Budviciaceae</taxon>
        <taxon>Leminorella</taxon>
    </lineage>
</organism>
<evidence type="ECO:0000256" key="7">
    <source>
        <dbReference type="ARBA" id="ARBA00022764"/>
    </source>
</evidence>
<dbReference type="KEGG" id="lri:NCTC12151_01050"/>
<evidence type="ECO:0000256" key="1">
    <source>
        <dbReference type="ARBA" id="ARBA00003489"/>
    </source>
</evidence>
<dbReference type="InterPro" id="IPR039424">
    <property type="entry name" value="SBP_5"/>
</dbReference>
<keyword evidence="7" id="KW-0574">Periplasm</keyword>
<dbReference type="Gene3D" id="3.10.105.10">
    <property type="entry name" value="Dipeptide-binding Protein, Domain 3"/>
    <property type="match status" value="1"/>
</dbReference>
<dbReference type="FunFam" id="3.10.105.10:FF:000003">
    <property type="entry name" value="Glutathione ABC transporter substrate-binding protein GsiB"/>
    <property type="match status" value="1"/>
</dbReference>
<evidence type="ECO:0000256" key="6">
    <source>
        <dbReference type="ARBA" id="ARBA00022729"/>
    </source>
</evidence>
<dbReference type="InterPro" id="IPR000914">
    <property type="entry name" value="SBP_5_dom"/>
</dbReference>
<feature type="signal peptide" evidence="8">
    <location>
        <begin position="1"/>
        <end position="29"/>
    </location>
</feature>
<dbReference type="GO" id="GO:1904680">
    <property type="term" value="F:peptide transmembrane transporter activity"/>
    <property type="evidence" value="ECO:0007669"/>
    <property type="project" value="TreeGrafter"/>
</dbReference>
<dbReference type="GO" id="GO:0030288">
    <property type="term" value="C:outer membrane-bounded periplasmic space"/>
    <property type="evidence" value="ECO:0007669"/>
    <property type="project" value="TreeGrafter"/>
</dbReference>
<keyword evidence="11" id="KW-1185">Reference proteome</keyword>
<evidence type="ECO:0000259" key="9">
    <source>
        <dbReference type="Pfam" id="PF00496"/>
    </source>
</evidence>
<dbReference type="Pfam" id="PF00496">
    <property type="entry name" value="SBP_bac_5"/>
    <property type="match status" value="1"/>
</dbReference>
<evidence type="ECO:0000313" key="10">
    <source>
        <dbReference type="EMBL" id="SQI37213.1"/>
    </source>
</evidence>
<proteinExistence type="inferred from homology"/>
<dbReference type="Proteomes" id="UP000249005">
    <property type="component" value="Chromosome 1"/>
</dbReference>
<evidence type="ECO:0000256" key="2">
    <source>
        <dbReference type="ARBA" id="ARBA00004418"/>
    </source>
</evidence>
<comment type="function">
    <text evidence="1">Part of the ABC transporter complex GsiABCD involved in glutathione import. Binds glutathione.</text>
</comment>
<dbReference type="CDD" id="cd08499">
    <property type="entry name" value="PBP2_Ylib_like"/>
    <property type="match status" value="1"/>
</dbReference>
<evidence type="ECO:0000256" key="4">
    <source>
        <dbReference type="ARBA" id="ARBA00017393"/>
    </source>
</evidence>
<dbReference type="Gene3D" id="3.40.190.10">
    <property type="entry name" value="Periplasmic binding protein-like II"/>
    <property type="match status" value="1"/>
</dbReference>